<dbReference type="NCBIfam" id="TIGR00613">
    <property type="entry name" value="reco"/>
    <property type="match status" value="1"/>
</dbReference>
<keyword evidence="4 7" id="KW-0233">DNA recombination</keyword>
<evidence type="ECO:0000256" key="1">
    <source>
        <dbReference type="ARBA" id="ARBA00007452"/>
    </source>
</evidence>
<evidence type="ECO:0000256" key="4">
    <source>
        <dbReference type="ARBA" id="ARBA00023172"/>
    </source>
</evidence>
<feature type="domain" description="DNA replication/recombination mediator RecO N-terminal" evidence="8">
    <location>
        <begin position="1"/>
        <end position="78"/>
    </location>
</feature>
<dbReference type="EMBL" id="WUUQ01000002">
    <property type="protein sequence ID" value="MXQ73784.1"/>
    <property type="molecule type" value="Genomic_DNA"/>
</dbReference>
<gene>
    <name evidence="7 9" type="primary">recO</name>
    <name evidence="9" type="ORF">GSF08_07510</name>
</gene>
<dbReference type="PANTHER" id="PTHR33991">
    <property type="entry name" value="DNA REPAIR PROTEIN RECO"/>
    <property type="match status" value="1"/>
</dbReference>
<dbReference type="SUPFAM" id="SSF57863">
    <property type="entry name" value="ArfGap/RecO-like zinc finger"/>
    <property type="match status" value="1"/>
</dbReference>
<evidence type="ECO:0000313" key="10">
    <source>
        <dbReference type="Proteomes" id="UP000434036"/>
    </source>
</evidence>
<name>A0A6N8U8W5_9FIRM</name>
<keyword evidence="5 7" id="KW-0234">DNA repair</keyword>
<dbReference type="InterPro" id="IPR012340">
    <property type="entry name" value="NA-bd_OB-fold"/>
</dbReference>
<comment type="similarity">
    <text evidence="1 7">Belongs to the RecO family.</text>
</comment>
<dbReference type="RefSeq" id="WP_160625193.1">
    <property type="nucleotide sequence ID" value="NZ_WUUQ01000002.1"/>
</dbReference>
<dbReference type="Pfam" id="PF11967">
    <property type="entry name" value="RecO_N"/>
    <property type="match status" value="1"/>
</dbReference>
<dbReference type="InterPro" id="IPR003717">
    <property type="entry name" value="RecO"/>
</dbReference>
<evidence type="ECO:0000313" key="9">
    <source>
        <dbReference type="EMBL" id="MXQ73784.1"/>
    </source>
</evidence>
<dbReference type="InterPro" id="IPR022572">
    <property type="entry name" value="DNA_rep/recomb_RecO_N"/>
</dbReference>
<dbReference type="Gene3D" id="1.20.1440.120">
    <property type="entry name" value="Recombination protein O, C-terminal domain"/>
    <property type="match status" value="1"/>
</dbReference>
<evidence type="ECO:0000259" key="8">
    <source>
        <dbReference type="Pfam" id="PF11967"/>
    </source>
</evidence>
<dbReference type="Gene3D" id="2.40.50.140">
    <property type="entry name" value="Nucleic acid-binding proteins"/>
    <property type="match status" value="1"/>
</dbReference>
<dbReference type="GO" id="GO:0006302">
    <property type="term" value="P:double-strand break repair"/>
    <property type="evidence" value="ECO:0007669"/>
    <property type="project" value="TreeGrafter"/>
</dbReference>
<dbReference type="GO" id="GO:0043590">
    <property type="term" value="C:bacterial nucleoid"/>
    <property type="evidence" value="ECO:0007669"/>
    <property type="project" value="TreeGrafter"/>
</dbReference>
<proteinExistence type="inferred from homology"/>
<organism evidence="9 10">
    <name type="scientific">Copranaerobaculum intestinale</name>
    <dbReference type="NCBI Taxonomy" id="2692629"/>
    <lineage>
        <taxon>Bacteria</taxon>
        <taxon>Bacillati</taxon>
        <taxon>Bacillota</taxon>
        <taxon>Erysipelotrichia</taxon>
        <taxon>Erysipelotrichales</taxon>
        <taxon>Erysipelotrichaceae</taxon>
        <taxon>Copranaerobaculum</taxon>
    </lineage>
</organism>
<dbReference type="InterPro" id="IPR042242">
    <property type="entry name" value="RecO_C"/>
</dbReference>
<evidence type="ECO:0000256" key="6">
    <source>
        <dbReference type="ARBA" id="ARBA00033409"/>
    </source>
</evidence>
<evidence type="ECO:0000256" key="2">
    <source>
        <dbReference type="ARBA" id="ARBA00021310"/>
    </source>
</evidence>
<keyword evidence="3 7" id="KW-0227">DNA damage</keyword>
<protein>
    <recommendedName>
        <fullName evidence="2 7">DNA repair protein RecO</fullName>
    </recommendedName>
    <alternativeName>
        <fullName evidence="6 7">Recombination protein O</fullName>
    </alternativeName>
</protein>
<reference evidence="9 10" key="1">
    <citation type="submission" date="2019-12" db="EMBL/GenBank/DDBJ databases">
        <authorList>
            <person name="Yang R."/>
        </authorList>
    </citation>
    <scope>NUCLEOTIDE SEQUENCE [LARGE SCALE GENOMIC DNA]</scope>
    <source>
        <strain evidence="9 10">DONG20-135</strain>
    </source>
</reference>
<sequence>MNEQCDMLVLSYKEYREHDALICGLSEQGKINLIARGANKGNSKNAGAIQPYSLARILYNAHEQRSLYTLKTAQGLKSRRHLREHLLLSAIASLICEIVVSQTMDEGSEYFKIVDTCLDALEKGTQPYGVLCLFLALHLRMQGIYPEVEGCVRCGSREHIQGISICDGGFVCHSCYRCEDDRKRTKEQLKKFRLINHAAIEHLSIIDDSASWDYEDADILLSLLSEYGNAALKSAVFLKNISKFTY</sequence>
<dbReference type="HAMAP" id="MF_00201">
    <property type="entry name" value="RecO"/>
    <property type="match status" value="1"/>
</dbReference>
<dbReference type="Proteomes" id="UP000434036">
    <property type="component" value="Unassembled WGS sequence"/>
</dbReference>
<reference evidence="9 10" key="2">
    <citation type="submission" date="2020-01" db="EMBL/GenBank/DDBJ databases">
        <title>Clostridiaceae sp. nov. isolated from the gut of human by culturomics.</title>
        <authorList>
            <person name="Chang Y."/>
        </authorList>
    </citation>
    <scope>NUCLEOTIDE SEQUENCE [LARGE SCALE GENOMIC DNA]</scope>
    <source>
        <strain evidence="9 10">DONG20-135</strain>
    </source>
</reference>
<dbReference type="GO" id="GO:0006310">
    <property type="term" value="P:DNA recombination"/>
    <property type="evidence" value="ECO:0007669"/>
    <property type="project" value="UniProtKB-UniRule"/>
</dbReference>
<dbReference type="SUPFAM" id="SSF50249">
    <property type="entry name" value="Nucleic acid-binding proteins"/>
    <property type="match status" value="1"/>
</dbReference>
<dbReference type="Pfam" id="PF02565">
    <property type="entry name" value="RecO_C"/>
    <property type="match status" value="1"/>
</dbReference>
<dbReference type="PANTHER" id="PTHR33991:SF1">
    <property type="entry name" value="DNA REPAIR PROTEIN RECO"/>
    <property type="match status" value="1"/>
</dbReference>
<keyword evidence="10" id="KW-1185">Reference proteome</keyword>
<dbReference type="AlphaFoldDB" id="A0A6N8U8W5"/>
<dbReference type="InterPro" id="IPR037278">
    <property type="entry name" value="ARFGAP/RecO"/>
</dbReference>
<accession>A0A6N8U8W5</accession>
<comment type="caution">
    <text evidence="9">The sequence shown here is derived from an EMBL/GenBank/DDBJ whole genome shotgun (WGS) entry which is preliminary data.</text>
</comment>
<comment type="function">
    <text evidence="7">Involved in DNA repair and RecF pathway recombination.</text>
</comment>
<evidence type="ECO:0000256" key="5">
    <source>
        <dbReference type="ARBA" id="ARBA00023204"/>
    </source>
</evidence>
<evidence type="ECO:0000256" key="3">
    <source>
        <dbReference type="ARBA" id="ARBA00022763"/>
    </source>
</evidence>
<evidence type="ECO:0000256" key="7">
    <source>
        <dbReference type="HAMAP-Rule" id="MF_00201"/>
    </source>
</evidence>